<organism evidence="3 4">
    <name type="scientific">Deinococcus irradiatisoli</name>
    <dbReference type="NCBI Taxonomy" id="2202254"/>
    <lineage>
        <taxon>Bacteria</taxon>
        <taxon>Thermotogati</taxon>
        <taxon>Deinococcota</taxon>
        <taxon>Deinococci</taxon>
        <taxon>Deinococcales</taxon>
        <taxon>Deinococcaceae</taxon>
        <taxon>Deinococcus</taxon>
    </lineage>
</organism>
<sequence>MSSSPTVGDAKRLAEQGAAHAAPWIEILARVGYVSKGLVYLTVGVLSLLQAAHRPGGETTDQRGALHSLAQLPLGRELLILLGVGLAGYALWQVVRTLLDPEQLGLGAKALAKRVGYLLSAVAYASLALAAAFHQGGSASQGSGNQSAQDWTARLLQAPGGQLLVGLVGAVLIGVALRQLYVAYTSKFMQYIQLTDLGAKHRTLMRRVGQLGIAARGVVAALIGFFFVQAAWQADPSRAGGLQQALRTFAQAPYGRALLALAALGLAAYGLYCWVQAAYRRIHIRN</sequence>
<evidence type="ECO:0000313" key="4">
    <source>
        <dbReference type="Proteomes" id="UP000245368"/>
    </source>
</evidence>
<feature type="domain" description="DUF1206" evidence="2">
    <location>
        <begin position="115"/>
        <end position="185"/>
    </location>
</feature>
<dbReference type="AlphaFoldDB" id="A0A2Z3JAI4"/>
<feature type="transmembrane region" description="Helical" evidence="1">
    <location>
        <begin position="115"/>
        <end position="133"/>
    </location>
</feature>
<dbReference type="OrthoDB" id="5702018at2"/>
<evidence type="ECO:0000313" key="3">
    <source>
        <dbReference type="EMBL" id="AWN22113.1"/>
    </source>
</evidence>
<feature type="transmembrane region" description="Helical" evidence="1">
    <location>
        <begin position="78"/>
        <end position="95"/>
    </location>
</feature>
<dbReference type="RefSeq" id="WP_109824886.1">
    <property type="nucleotide sequence ID" value="NZ_CP029494.1"/>
</dbReference>
<keyword evidence="1" id="KW-0472">Membrane</keyword>
<feature type="transmembrane region" description="Helical" evidence="1">
    <location>
        <begin position="213"/>
        <end position="234"/>
    </location>
</feature>
<evidence type="ECO:0000256" key="1">
    <source>
        <dbReference type="SAM" id="Phobius"/>
    </source>
</evidence>
<reference evidence="3 4" key="1">
    <citation type="submission" date="2018-05" db="EMBL/GenBank/DDBJ databases">
        <title>Complete Genome Sequence of Deinococcus sp. strain 17bor-2.</title>
        <authorList>
            <person name="Srinivasan S."/>
        </authorList>
    </citation>
    <scope>NUCLEOTIDE SEQUENCE [LARGE SCALE GENOMIC DNA]</scope>
    <source>
        <strain evidence="3 4">17bor-2</strain>
    </source>
</reference>
<keyword evidence="4" id="KW-1185">Reference proteome</keyword>
<gene>
    <name evidence="3" type="ORF">DKM44_01700</name>
</gene>
<keyword evidence="1" id="KW-1133">Transmembrane helix</keyword>
<name>A0A2Z3JAI4_9DEIO</name>
<dbReference type="EMBL" id="CP029494">
    <property type="protein sequence ID" value="AWN22113.1"/>
    <property type="molecule type" value="Genomic_DNA"/>
</dbReference>
<feature type="transmembrane region" description="Helical" evidence="1">
    <location>
        <begin position="163"/>
        <end position="184"/>
    </location>
</feature>
<keyword evidence="1" id="KW-0812">Transmembrane</keyword>
<feature type="domain" description="DUF1206" evidence="2">
    <location>
        <begin position="211"/>
        <end position="280"/>
    </location>
</feature>
<dbReference type="Proteomes" id="UP000245368">
    <property type="component" value="Chromosome"/>
</dbReference>
<dbReference type="KEGG" id="dez:DKM44_01700"/>
<evidence type="ECO:0000259" key="2">
    <source>
        <dbReference type="Pfam" id="PF06724"/>
    </source>
</evidence>
<proteinExistence type="predicted"/>
<feature type="transmembrane region" description="Helical" evidence="1">
    <location>
        <begin position="254"/>
        <end position="275"/>
    </location>
</feature>
<dbReference type="InterPro" id="IPR009597">
    <property type="entry name" value="DUF1206"/>
</dbReference>
<accession>A0A2Z3JAI4</accession>
<protein>
    <recommendedName>
        <fullName evidence="2">DUF1206 domain-containing protein</fullName>
    </recommendedName>
</protein>
<dbReference type="Pfam" id="PF06724">
    <property type="entry name" value="DUF1206"/>
    <property type="match status" value="3"/>
</dbReference>
<feature type="domain" description="DUF1206" evidence="2">
    <location>
        <begin position="31"/>
        <end position="98"/>
    </location>
</feature>